<accession>A0A194VB89</accession>
<dbReference type="OrthoDB" id="10611622at2759"/>
<feature type="region of interest" description="Disordered" evidence="1">
    <location>
        <begin position="1"/>
        <end position="48"/>
    </location>
</feature>
<keyword evidence="4" id="KW-1185">Reference proteome</keyword>
<feature type="transmembrane region" description="Helical" evidence="2">
    <location>
        <begin position="66"/>
        <end position="84"/>
    </location>
</feature>
<sequence length="182" mass="20442">MATRDQTHDNHLGRDNDAYPHTTLEHSSNLQHDHDPENALSQPETEEHGTPCNLDWMAYNLDPHKAIVVPVIGAALGLVIMNLVMNIHWLVNVVVFLVLLYAMRVVGILFQVYWLFLHYQMVRTGELALTDLGIQRSKSLSLASSGGVEGPYQRDSKFVFTLAVSCVLYSYKLLLTAVLVKL</sequence>
<dbReference type="Proteomes" id="UP000078576">
    <property type="component" value="Unassembled WGS sequence"/>
</dbReference>
<evidence type="ECO:0000313" key="4">
    <source>
        <dbReference type="Proteomes" id="UP000078576"/>
    </source>
</evidence>
<organism evidence="3 4">
    <name type="scientific">Cytospora mali</name>
    <name type="common">Apple Valsa canker fungus</name>
    <name type="synonym">Valsa mali</name>
    <dbReference type="NCBI Taxonomy" id="578113"/>
    <lineage>
        <taxon>Eukaryota</taxon>
        <taxon>Fungi</taxon>
        <taxon>Dikarya</taxon>
        <taxon>Ascomycota</taxon>
        <taxon>Pezizomycotina</taxon>
        <taxon>Sordariomycetes</taxon>
        <taxon>Sordariomycetidae</taxon>
        <taxon>Diaporthales</taxon>
        <taxon>Cytosporaceae</taxon>
        <taxon>Cytospora</taxon>
    </lineage>
</organism>
<gene>
    <name evidence="3" type="ORF">VP1G_08314</name>
</gene>
<keyword evidence="2" id="KW-0812">Transmembrane</keyword>
<feature type="transmembrane region" description="Helical" evidence="2">
    <location>
        <begin position="91"/>
        <end position="116"/>
    </location>
</feature>
<evidence type="ECO:0000313" key="3">
    <source>
        <dbReference type="EMBL" id="KUI61144.1"/>
    </source>
</evidence>
<dbReference type="AlphaFoldDB" id="A0A194VB89"/>
<proteinExistence type="predicted"/>
<name>A0A194VB89_CYTMA</name>
<feature type="transmembrane region" description="Helical" evidence="2">
    <location>
        <begin position="158"/>
        <end position="180"/>
    </location>
</feature>
<feature type="compositionally biased region" description="Basic and acidic residues" evidence="1">
    <location>
        <begin position="1"/>
        <end position="18"/>
    </location>
</feature>
<keyword evidence="2" id="KW-0472">Membrane</keyword>
<reference evidence="4" key="1">
    <citation type="submission" date="2014-12" db="EMBL/GenBank/DDBJ databases">
        <title>Genome Sequence of Valsa Canker Pathogens Uncovers a Specific Adaption of Colonization on Woody Bark.</title>
        <authorList>
            <person name="Yin Z."/>
            <person name="Liu H."/>
            <person name="Gao X."/>
            <person name="Li Z."/>
            <person name="Song N."/>
            <person name="Ke X."/>
            <person name="Dai Q."/>
            <person name="Wu Y."/>
            <person name="Sun Y."/>
            <person name="Xu J.-R."/>
            <person name="Kang Z.K."/>
            <person name="Wang L."/>
            <person name="Huang L."/>
        </authorList>
    </citation>
    <scope>NUCLEOTIDE SEQUENCE [LARGE SCALE GENOMIC DNA]</scope>
    <source>
        <strain evidence="4">SXYL134</strain>
    </source>
</reference>
<evidence type="ECO:0000256" key="1">
    <source>
        <dbReference type="SAM" id="MobiDB-lite"/>
    </source>
</evidence>
<protein>
    <submittedName>
        <fullName evidence="3">Uncharacterized protein</fullName>
    </submittedName>
</protein>
<evidence type="ECO:0000256" key="2">
    <source>
        <dbReference type="SAM" id="Phobius"/>
    </source>
</evidence>
<dbReference type="EMBL" id="KN714768">
    <property type="protein sequence ID" value="KUI61144.1"/>
    <property type="molecule type" value="Genomic_DNA"/>
</dbReference>
<keyword evidence="2" id="KW-1133">Transmembrane helix</keyword>